<dbReference type="Proteomes" id="UP001458880">
    <property type="component" value="Unassembled WGS sequence"/>
</dbReference>
<evidence type="ECO:0000259" key="1">
    <source>
        <dbReference type="Pfam" id="PF13843"/>
    </source>
</evidence>
<dbReference type="PANTHER" id="PTHR47055:SF3">
    <property type="entry name" value="PHORBOL-ESTER_DAG-TYPE DOMAIN-CONTAINING PROTEIN"/>
    <property type="match status" value="1"/>
</dbReference>
<name>A0AAW1NAB1_POPJA</name>
<accession>A0AAW1NAB1</accession>
<proteinExistence type="predicted"/>
<reference evidence="2 3" key="1">
    <citation type="journal article" date="2024" name="BMC Genomics">
        <title>De novo assembly and annotation of Popillia japonica's genome with initial clues to its potential as an invasive pest.</title>
        <authorList>
            <person name="Cucini C."/>
            <person name="Boschi S."/>
            <person name="Funari R."/>
            <person name="Cardaioli E."/>
            <person name="Iannotti N."/>
            <person name="Marturano G."/>
            <person name="Paoli F."/>
            <person name="Bruttini M."/>
            <person name="Carapelli A."/>
            <person name="Frati F."/>
            <person name="Nardi F."/>
        </authorList>
    </citation>
    <scope>NUCLEOTIDE SEQUENCE [LARGE SCALE GENOMIC DNA]</scope>
    <source>
        <strain evidence="2">DMR45628</strain>
    </source>
</reference>
<dbReference type="InterPro" id="IPR029526">
    <property type="entry name" value="PGBD"/>
</dbReference>
<dbReference type="AlphaFoldDB" id="A0AAW1NAB1"/>
<feature type="domain" description="PiggyBac transposable element-derived protein" evidence="1">
    <location>
        <begin position="2"/>
        <end position="73"/>
    </location>
</feature>
<comment type="caution">
    <text evidence="2">The sequence shown here is derived from an EMBL/GenBank/DDBJ whole genome shotgun (WGS) entry which is preliminary data.</text>
</comment>
<evidence type="ECO:0000313" key="3">
    <source>
        <dbReference type="Proteomes" id="UP001458880"/>
    </source>
</evidence>
<gene>
    <name evidence="2" type="ORF">QE152_g999</name>
</gene>
<dbReference type="PANTHER" id="PTHR47055">
    <property type="entry name" value="DDE_TNP_1_7 DOMAIN-CONTAINING PROTEIN"/>
    <property type="match status" value="1"/>
</dbReference>
<organism evidence="2 3">
    <name type="scientific">Popillia japonica</name>
    <name type="common">Japanese beetle</name>
    <dbReference type="NCBI Taxonomy" id="7064"/>
    <lineage>
        <taxon>Eukaryota</taxon>
        <taxon>Metazoa</taxon>
        <taxon>Ecdysozoa</taxon>
        <taxon>Arthropoda</taxon>
        <taxon>Hexapoda</taxon>
        <taxon>Insecta</taxon>
        <taxon>Pterygota</taxon>
        <taxon>Neoptera</taxon>
        <taxon>Endopterygota</taxon>
        <taxon>Coleoptera</taxon>
        <taxon>Polyphaga</taxon>
        <taxon>Scarabaeiformia</taxon>
        <taxon>Scarabaeidae</taxon>
        <taxon>Rutelinae</taxon>
        <taxon>Popillia</taxon>
    </lineage>
</organism>
<evidence type="ECO:0000313" key="2">
    <source>
        <dbReference type="EMBL" id="KAK9754738.1"/>
    </source>
</evidence>
<keyword evidence="3" id="KW-1185">Reference proteome</keyword>
<dbReference type="GO" id="GO:0043565">
    <property type="term" value="F:sequence-specific DNA binding"/>
    <property type="evidence" value="ECO:0007669"/>
    <property type="project" value="TreeGrafter"/>
</dbReference>
<sequence length="95" mass="11421">MDKLKIEFINNWIPEENLDFDESMIKYYGRNLCVFIRGKPIRFGYKMWCLDSPSGYLINFGMYQAKIREEMKSMKSNLENVLFPFLLSLMNFLKL</sequence>
<dbReference type="InterPro" id="IPR052638">
    <property type="entry name" value="PiggyBac_TE-derived"/>
</dbReference>
<dbReference type="EMBL" id="JASPKY010000005">
    <property type="protein sequence ID" value="KAK9754738.1"/>
    <property type="molecule type" value="Genomic_DNA"/>
</dbReference>
<protein>
    <submittedName>
        <fullName evidence="2">Transposase IS4</fullName>
    </submittedName>
</protein>
<dbReference type="Pfam" id="PF13843">
    <property type="entry name" value="DDE_Tnp_1_7"/>
    <property type="match status" value="1"/>
</dbReference>